<evidence type="ECO:0000256" key="1">
    <source>
        <dbReference type="ARBA" id="ARBA00022741"/>
    </source>
</evidence>
<name>A0ABW9MV89_9FIRM</name>
<comment type="caution">
    <text evidence="4">The sequence shown here is derived from an EMBL/GenBank/DDBJ whole genome shotgun (WGS) entry which is preliminary data.</text>
</comment>
<dbReference type="GO" id="GO:0005524">
    <property type="term" value="F:ATP binding"/>
    <property type="evidence" value="ECO:0007669"/>
    <property type="project" value="UniProtKB-KW"/>
</dbReference>
<dbReference type="InterPro" id="IPR003593">
    <property type="entry name" value="AAA+_ATPase"/>
</dbReference>
<dbReference type="PROSITE" id="PS50893">
    <property type="entry name" value="ABC_TRANSPORTER_2"/>
    <property type="match status" value="1"/>
</dbReference>
<dbReference type="PANTHER" id="PTHR43158:SF1">
    <property type="entry name" value="ABC TRANSPORTER, ATP-BINDING PROTEIN"/>
    <property type="match status" value="1"/>
</dbReference>
<reference evidence="4 5" key="1">
    <citation type="journal article" date="2025" name="Anaerobe">
        <title>Description of Anaerococcus kampingiae sp. nov., Anaerococcus groningensis sp. nov., Anaerococcus martiniensis sp. nov., and Anaerococcus cruorum sp. nov., isolated from human clinical specimens.</title>
        <authorList>
            <person name="Boiten K.E."/>
            <person name="Meijer J."/>
            <person name="van Wezel E.M."/>
            <person name="Veloo A.C.M."/>
        </authorList>
    </citation>
    <scope>NUCLEOTIDE SEQUENCE [LARGE SCALE GENOMIC DNA]</scope>
    <source>
        <strain evidence="4 5">ENR1039</strain>
    </source>
</reference>
<keyword evidence="1" id="KW-0547">Nucleotide-binding</keyword>
<dbReference type="EMBL" id="JBGMEH010000002">
    <property type="protein sequence ID" value="MFO3715752.1"/>
    <property type="molecule type" value="Genomic_DNA"/>
</dbReference>
<protein>
    <submittedName>
        <fullName evidence="4">ABC transporter ATP-binding protein</fullName>
    </submittedName>
</protein>
<sequence>MIDIKNLTMVYNGKAALDNINLNIEDGQIVGLVGENGSGKTTLLRILAGIERNYMGSVKINGKKPGGRTNSTVSYQPDHLPLDKRTKIDNVVALYEKFYEDFNSKKFYDLLESFGISSDLKLNECSKGMREKIQIALTLSRKSKVYLLDEPISGVDPKSRKMVINTIIENFDYDGILLISTHLIAEIEKVLDRAIFVKNGQIIVDETVDDIRLNHQMGVEDYFTEVM</sequence>
<dbReference type="Pfam" id="PF00005">
    <property type="entry name" value="ABC_tran"/>
    <property type="match status" value="1"/>
</dbReference>
<feature type="domain" description="ABC transporter" evidence="3">
    <location>
        <begin position="2"/>
        <end position="224"/>
    </location>
</feature>
<keyword evidence="2 4" id="KW-0067">ATP-binding</keyword>
<dbReference type="SUPFAM" id="SSF52540">
    <property type="entry name" value="P-loop containing nucleoside triphosphate hydrolases"/>
    <property type="match status" value="1"/>
</dbReference>
<dbReference type="InterPro" id="IPR027417">
    <property type="entry name" value="P-loop_NTPase"/>
</dbReference>
<dbReference type="SMART" id="SM00382">
    <property type="entry name" value="AAA"/>
    <property type="match status" value="1"/>
</dbReference>
<keyword evidence="5" id="KW-1185">Reference proteome</keyword>
<dbReference type="Proteomes" id="UP001638015">
    <property type="component" value="Unassembled WGS sequence"/>
</dbReference>
<evidence type="ECO:0000313" key="5">
    <source>
        <dbReference type="Proteomes" id="UP001638015"/>
    </source>
</evidence>
<dbReference type="PANTHER" id="PTHR43158">
    <property type="entry name" value="SKFA PEPTIDE EXPORT ATP-BINDING PROTEIN SKFE"/>
    <property type="match status" value="1"/>
</dbReference>
<gene>
    <name evidence="4" type="ORF">ACCQ40_02975</name>
</gene>
<organism evidence="4 5">
    <name type="scientific">Anaerococcus cruorum</name>
    <dbReference type="NCBI Taxonomy" id="3115617"/>
    <lineage>
        <taxon>Bacteria</taxon>
        <taxon>Bacillati</taxon>
        <taxon>Bacillota</taxon>
        <taxon>Tissierellia</taxon>
        <taxon>Tissierellales</taxon>
        <taxon>Peptoniphilaceae</taxon>
        <taxon>Anaerococcus</taxon>
    </lineage>
</organism>
<evidence type="ECO:0000256" key="2">
    <source>
        <dbReference type="ARBA" id="ARBA00022840"/>
    </source>
</evidence>
<dbReference type="InterPro" id="IPR003439">
    <property type="entry name" value="ABC_transporter-like_ATP-bd"/>
</dbReference>
<dbReference type="Gene3D" id="3.40.50.300">
    <property type="entry name" value="P-loop containing nucleotide triphosphate hydrolases"/>
    <property type="match status" value="1"/>
</dbReference>
<evidence type="ECO:0000313" key="4">
    <source>
        <dbReference type="EMBL" id="MFO3715752.1"/>
    </source>
</evidence>
<proteinExistence type="predicted"/>
<accession>A0ABW9MV89</accession>
<evidence type="ECO:0000259" key="3">
    <source>
        <dbReference type="PROSITE" id="PS50893"/>
    </source>
</evidence>
<dbReference type="RefSeq" id="WP_410032558.1">
    <property type="nucleotide sequence ID" value="NZ_JBGMEH010000002.1"/>
</dbReference>
<dbReference type="CDD" id="cd03230">
    <property type="entry name" value="ABC_DR_subfamily_A"/>
    <property type="match status" value="1"/>
</dbReference>